<feature type="region of interest" description="Disordered" evidence="1">
    <location>
        <begin position="1"/>
        <end position="209"/>
    </location>
</feature>
<keyword evidence="3" id="KW-1185">Reference proteome</keyword>
<dbReference type="Proteomes" id="UP001174136">
    <property type="component" value="Unassembled WGS sequence"/>
</dbReference>
<evidence type="ECO:0000256" key="1">
    <source>
        <dbReference type="SAM" id="MobiDB-lite"/>
    </source>
</evidence>
<accession>A0AA47P5A3</accession>
<comment type="caution">
    <text evidence="2">The sequence shown here is derived from an EMBL/GenBank/DDBJ whole genome shotgun (WGS) entry which is preliminary data.</text>
</comment>
<feature type="compositionally biased region" description="Basic and acidic residues" evidence="1">
    <location>
        <begin position="21"/>
        <end position="51"/>
    </location>
</feature>
<name>A0AA47P5A3_MERPO</name>
<organism evidence="2 3">
    <name type="scientific">Merluccius polli</name>
    <name type="common">Benguela hake</name>
    <name type="synonym">Merluccius cadenati</name>
    <dbReference type="NCBI Taxonomy" id="89951"/>
    <lineage>
        <taxon>Eukaryota</taxon>
        <taxon>Metazoa</taxon>
        <taxon>Chordata</taxon>
        <taxon>Craniata</taxon>
        <taxon>Vertebrata</taxon>
        <taxon>Euteleostomi</taxon>
        <taxon>Actinopterygii</taxon>
        <taxon>Neopterygii</taxon>
        <taxon>Teleostei</taxon>
        <taxon>Neoteleostei</taxon>
        <taxon>Acanthomorphata</taxon>
        <taxon>Zeiogadaria</taxon>
        <taxon>Gadariae</taxon>
        <taxon>Gadiformes</taxon>
        <taxon>Gadoidei</taxon>
        <taxon>Merlucciidae</taxon>
        <taxon>Merluccius</taxon>
    </lineage>
</organism>
<evidence type="ECO:0000313" key="3">
    <source>
        <dbReference type="Proteomes" id="UP001174136"/>
    </source>
</evidence>
<evidence type="ECO:0000313" key="2">
    <source>
        <dbReference type="EMBL" id="KAK0148128.1"/>
    </source>
</evidence>
<feature type="compositionally biased region" description="Basic residues" evidence="1">
    <location>
        <begin position="1"/>
        <end position="12"/>
    </location>
</feature>
<dbReference type="AlphaFoldDB" id="A0AA47P5A3"/>
<proteinExistence type="predicted"/>
<sequence>MSNYKHRRRTSKKLPSSSSGEDEKVTGGHRVSKDKNAKRQESGNNHDRPQQKECPPPSSKGKSNSHRHFKEAVYKLSKTQSSEQRPVENEVTGGHRVSKDKNTKRQESGNNHDRPQQKECPPPSSKDKSNSHRHFKEAVYKLSKTQSSEQRPVENEVGRNRTKTVCSPTQPESNQSDSGQCHTPTPPSPSVPETGGLGLLLELAEASQG</sequence>
<feature type="compositionally biased region" description="Polar residues" evidence="1">
    <location>
        <begin position="163"/>
        <end position="182"/>
    </location>
</feature>
<protein>
    <submittedName>
        <fullName evidence="2">Uncharacterized protein</fullName>
    </submittedName>
</protein>
<dbReference type="EMBL" id="JAOPHQ010002108">
    <property type="protein sequence ID" value="KAK0148128.1"/>
    <property type="molecule type" value="Genomic_DNA"/>
</dbReference>
<gene>
    <name evidence="2" type="ORF">N1851_012164</name>
</gene>
<feature type="compositionally biased region" description="Low complexity" evidence="1">
    <location>
        <begin position="199"/>
        <end position="209"/>
    </location>
</feature>
<feature type="compositionally biased region" description="Basic and acidic residues" evidence="1">
    <location>
        <begin position="97"/>
        <end position="117"/>
    </location>
</feature>
<reference evidence="2" key="1">
    <citation type="journal article" date="2023" name="Front. Mar. Sci.">
        <title>A new Merluccius polli reference genome to investigate the effects of global change in West African waters.</title>
        <authorList>
            <person name="Mateo J.L."/>
            <person name="Blanco-Fernandez C."/>
            <person name="Garcia-Vazquez E."/>
            <person name="Machado-Schiaffino G."/>
        </authorList>
    </citation>
    <scope>NUCLEOTIDE SEQUENCE</scope>
    <source>
        <strain evidence="2">C29</strain>
        <tissue evidence="2">Fin</tissue>
    </source>
</reference>